<proteinExistence type="predicted"/>
<dbReference type="VEuPathDB" id="FungiDB:CPSG_08147"/>
<evidence type="ECO:0000313" key="3">
    <source>
        <dbReference type="Proteomes" id="UP000002497"/>
    </source>
</evidence>
<gene>
    <name evidence="2" type="ORF">CPSG_08147</name>
</gene>
<keyword evidence="3" id="KW-1185">Reference proteome</keyword>
<dbReference type="Proteomes" id="UP000002497">
    <property type="component" value="Unassembled WGS sequence"/>
</dbReference>
<feature type="compositionally biased region" description="Gly residues" evidence="1">
    <location>
        <begin position="11"/>
        <end position="22"/>
    </location>
</feature>
<protein>
    <submittedName>
        <fullName evidence="2">Predicted protein</fullName>
    </submittedName>
</protein>
<name>E9DDI5_COCPS</name>
<feature type="region of interest" description="Disordered" evidence="1">
    <location>
        <begin position="1"/>
        <end position="22"/>
    </location>
</feature>
<dbReference type="EMBL" id="GL636500">
    <property type="protein sequence ID" value="EFW15709.1"/>
    <property type="molecule type" value="Genomic_DNA"/>
</dbReference>
<sequence length="101" mass="10876">MKMRERNAAFWGGGGGGGGGGGRGGVEISRACVFATLSVADRTARTRERRPAKAGGEPSLKLRSQNVVGCSAERRVAVEEEWIMLLFVGVFEERGLLRPER</sequence>
<reference evidence="3" key="1">
    <citation type="journal article" date="2010" name="Genome Res.">
        <title>Population genomic sequencing of Coccidioides fungi reveals recent hybridization and transposon control.</title>
        <authorList>
            <person name="Neafsey D.E."/>
            <person name="Barker B.M."/>
            <person name="Sharpton T.J."/>
            <person name="Stajich J.E."/>
            <person name="Park D.J."/>
            <person name="Whiston E."/>
            <person name="Hung C.-Y."/>
            <person name="McMahan C."/>
            <person name="White J."/>
            <person name="Sykes S."/>
            <person name="Heiman D."/>
            <person name="Young S."/>
            <person name="Zeng Q."/>
            <person name="Abouelleil A."/>
            <person name="Aftuck L."/>
            <person name="Bessette D."/>
            <person name="Brown A."/>
            <person name="FitzGerald M."/>
            <person name="Lui A."/>
            <person name="Macdonald J.P."/>
            <person name="Priest M."/>
            <person name="Orbach M.J."/>
            <person name="Galgiani J.N."/>
            <person name="Kirkland T.N."/>
            <person name="Cole G.T."/>
            <person name="Birren B.W."/>
            <person name="Henn M.R."/>
            <person name="Taylor J.W."/>
            <person name="Rounsley S.D."/>
        </authorList>
    </citation>
    <scope>NUCLEOTIDE SEQUENCE [LARGE SCALE GENOMIC DNA]</scope>
    <source>
        <strain evidence="3">RMSCC 757 / Silveira</strain>
    </source>
</reference>
<evidence type="ECO:0000256" key="1">
    <source>
        <dbReference type="SAM" id="MobiDB-lite"/>
    </source>
</evidence>
<organism evidence="3">
    <name type="scientific">Coccidioides posadasii (strain RMSCC 757 / Silveira)</name>
    <name type="common">Valley fever fungus</name>
    <dbReference type="NCBI Taxonomy" id="443226"/>
    <lineage>
        <taxon>Eukaryota</taxon>
        <taxon>Fungi</taxon>
        <taxon>Dikarya</taxon>
        <taxon>Ascomycota</taxon>
        <taxon>Pezizomycotina</taxon>
        <taxon>Eurotiomycetes</taxon>
        <taxon>Eurotiomycetidae</taxon>
        <taxon>Onygenales</taxon>
        <taxon>Onygenaceae</taxon>
        <taxon>Coccidioides</taxon>
    </lineage>
</organism>
<accession>E9DDI5</accession>
<dbReference type="HOGENOM" id="CLU_2291434_0_0_1"/>
<evidence type="ECO:0000313" key="2">
    <source>
        <dbReference type="EMBL" id="EFW15709.1"/>
    </source>
</evidence>
<dbReference type="AlphaFoldDB" id="E9DDI5"/>
<reference evidence="3" key="2">
    <citation type="submission" date="2010-03" db="EMBL/GenBank/DDBJ databases">
        <title>The genome sequence of Coccidioides posadasii strain Silveira.</title>
        <authorList>
            <consortium name="The Broad Institute Genome Sequencing Center for Infectious Disease"/>
            <person name="Neafsey D."/>
            <person name="Orbach M."/>
            <person name="Henn M.R."/>
            <person name="Cole G.T."/>
            <person name="Galgiani J."/>
            <person name="Gardner M.J."/>
            <person name="Kirkland T.N."/>
            <person name="Taylor J.W."/>
            <person name="Young S.K."/>
            <person name="Zeng Q."/>
            <person name="Koehrsen M."/>
            <person name="Alvarado L."/>
            <person name="Berlin A."/>
            <person name="Borenstein D."/>
            <person name="Chapman S.B."/>
            <person name="Chen Z."/>
            <person name="Engels R."/>
            <person name="Freedman E."/>
            <person name="Gellesch M."/>
            <person name="Goldberg J."/>
            <person name="Griggs A."/>
            <person name="Gujja S."/>
            <person name="Heilman E."/>
            <person name="Heiman D."/>
            <person name="Howarth C."/>
            <person name="Jen D."/>
            <person name="Larson L."/>
            <person name="Mehta T."/>
            <person name="Neiman D."/>
            <person name="Park D."/>
            <person name="Pearson M."/>
            <person name="Richards J."/>
            <person name="Roberts A."/>
            <person name="Saif S."/>
            <person name="Shea T."/>
            <person name="Shenoy N."/>
            <person name="Sisk P."/>
            <person name="Stolte C."/>
            <person name="Sykes S."/>
            <person name="Walk T."/>
            <person name="White J."/>
            <person name="Yandava C."/>
            <person name="Haas B."/>
            <person name="Nusbaum C."/>
            <person name="Birren B."/>
        </authorList>
    </citation>
    <scope>NUCLEOTIDE SEQUENCE [LARGE SCALE GENOMIC DNA]</scope>
    <source>
        <strain evidence="3">RMSCC 757 / Silveira</strain>
    </source>
</reference>